<protein>
    <submittedName>
        <fullName evidence="1">Uncharacterized protein</fullName>
    </submittedName>
</protein>
<keyword evidence="2" id="KW-1185">Reference proteome</keyword>
<dbReference type="InterPro" id="IPR036093">
    <property type="entry name" value="NAC_dom_sf"/>
</dbReference>
<reference evidence="1" key="1">
    <citation type="submission" date="2021-01" db="EMBL/GenBank/DDBJ databases">
        <title>Adiantum capillus-veneris genome.</title>
        <authorList>
            <person name="Fang Y."/>
            <person name="Liao Q."/>
        </authorList>
    </citation>
    <scope>NUCLEOTIDE SEQUENCE</scope>
    <source>
        <strain evidence="1">H3</strain>
        <tissue evidence="1">Leaf</tissue>
    </source>
</reference>
<sequence length="360" mass="40897">MRDPLYRRSSWSCKQLRSSSSPSLLGKMTASETCALPGCSKPPFPSLGRATRHSTCGNLHHQLLMAERFHSSLPHPHQQILDRNSAGLCALPSCCDPPYPSHAWCSRSHYLVWLSDFTSRLCPDQRCKLPGCTRHVFVDENSTPSQYCGWRHCQEHVMLVALQRQHQQPPQQASLPSSAESKCVHVPSLDSLVPALREYSVNLKSPRNIQVDEDFFLKHPWDICAANGHTCFLIVRCNYKSNGKRLMLTKDGYHWKQQGRAVKKNRDYVKKYFTYEKQKGKNNDGVKYHDGCTYSMDECTVEDTKDYALVKLHKRTTARGKQLKGQLVSDGQQSVAEVNDICIQKTTRWIWALSSGDISA</sequence>
<evidence type="ECO:0000313" key="1">
    <source>
        <dbReference type="EMBL" id="KAI5068392.1"/>
    </source>
</evidence>
<dbReference type="GO" id="GO:0003677">
    <property type="term" value="F:DNA binding"/>
    <property type="evidence" value="ECO:0007669"/>
    <property type="project" value="InterPro"/>
</dbReference>
<dbReference type="GO" id="GO:0006355">
    <property type="term" value="P:regulation of DNA-templated transcription"/>
    <property type="evidence" value="ECO:0007669"/>
    <property type="project" value="InterPro"/>
</dbReference>
<dbReference type="SUPFAM" id="SSF101941">
    <property type="entry name" value="NAC domain"/>
    <property type="match status" value="1"/>
</dbReference>
<comment type="caution">
    <text evidence="1">The sequence shown here is derived from an EMBL/GenBank/DDBJ whole genome shotgun (WGS) entry which is preliminary data.</text>
</comment>
<dbReference type="EMBL" id="JABFUD020000016">
    <property type="protein sequence ID" value="KAI5068392.1"/>
    <property type="molecule type" value="Genomic_DNA"/>
</dbReference>
<organism evidence="1 2">
    <name type="scientific">Adiantum capillus-veneris</name>
    <name type="common">Maidenhair fern</name>
    <dbReference type="NCBI Taxonomy" id="13818"/>
    <lineage>
        <taxon>Eukaryota</taxon>
        <taxon>Viridiplantae</taxon>
        <taxon>Streptophyta</taxon>
        <taxon>Embryophyta</taxon>
        <taxon>Tracheophyta</taxon>
        <taxon>Polypodiopsida</taxon>
        <taxon>Polypodiidae</taxon>
        <taxon>Polypodiales</taxon>
        <taxon>Pteridineae</taxon>
        <taxon>Pteridaceae</taxon>
        <taxon>Vittarioideae</taxon>
        <taxon>Adiantum</taxon>
    </lineage>
</organism>
<dbReference type="AlphaFoldDB" id="A0A9D4ZC00"/>
<name>A0A9D4ZC00_ADICA</name>
<gene>
    <name evidence="1" type="ORF">GOP47_0016737</name>
</gene>
<accession>A0A9D4ZC00</accession>
<evidence type="ECO:0000313" key="2">
    <source>
        <dbReference type="Proteomes" id="UP000886520"/>
    </source>
</evidence>
<proteinExistence type="predicted"/>
<dbReference type="Proteomes" id="UP000886520">
    <property type="component" value="Chromosome 16"/>
</dbReference>